<protein>
    <submittedName>
        <fullName evidence="5">23S rRNA (Guanosine(2251)-2'-O)-methyltransferase RlmB</fullName>
    </submittedName>
</protein>
<accession>A0ABS5K373</accession>
<keyword evidence="3" id="KW-0808">Transferase</keyword>
<comment type="caution">
    <text evidence="5">The sequence shown here is derived from an EMBL/GenBank/DDBJ whole genome shotgun (WGS) entry which is preliminary data.</text>
</comment>
<name>A0ABS5K373_9MOLU</name>
<evidence type="ECO:0000256" key="2">
    <source>
        <dbReference type="ARBA" id="ARBA00022603"/>
    </source>
</evidence>
<evidence type="ECO:0000256" key="1">
    <source>
        <dbReference type="ARBA" id="ARBA00007228"/>
    </source>
</evidence>
<dbReference type="SUPFAM" id="SSF75217">
    <property type="entry name" value="alpha/beta knot"/>
    <property type="match status" value="1"/>
</dbReference>
<dbReference type="InterPro" id="IPR029026">
    <property type="entry name" value="tRNA_m1G_MTases_N"/>
</dbReference>
<dbReference type="RefSeq" id="WP_212331242.1">
    <property type="nucleotide sequence ID" value="NZ_JAGVRH010000003.1"/>
</dbReference>
<organism evidence="5 6">
    <name type="scientific">'Fragaria x ananassa' phyllody phytoplasma</name>
    <dbReference type="NCBI Taxonomy" id="2358428"/>
    <lineage>
        <taxon>Bacteria</taxon>
        <taxon>Bacillati</taxon>
        <taxon>Mycoplasmatota</taxon>
        <taxon>Mollicutes</taxon>
        <taxon>Acholeplasmatales</taxon>
        <taxon>Acholeplasmataceae</taxon>
        <taxon>Candidatus Phytoplasma</taxon>
        <taxon>16SrXIII (Mexican periwinkle virescence group)</taxon>
    </lineage>
</organism>
<dbReference type="EMBL" id="JAGVRH010000003">
    <property type="protein sequence ID" value="MBS2126351.1"/>
    <property type="molecule type" value="Genomic_DNA"/>
</dbReference>
<dbReference type="SMART" id="SM00967">
    <property type="entry name" value="SpoU_sub_bind"/>
    <property type="match status" value="1"/>
</dbReference>
<evidence type="ECO:0000256" key="3">
    <source>
        <dbReference type="ARBA" id="ARBA00022679"/>
    </source>
</evidence>
<feature type="domain" description="RNA 2-O ribose methyltransferase substrate binding" evidence="4">
    <location>
        <begin position="2"/>
        <end position="74"/>
    </location>
</feature>
<evidence type="ECO:0000313" key="5">
    <source>
        <dbReference type="EMBL" id="MBS2126351.1"/>
    </source>
</evidence>
<proteinExistence type="inferred from homology"/>
<dbReference type="InterPro" id="IPR013123">
    <property type="entry name" value="SpoU_subst-bd"/>
</dbReference>
<evidence type="ECO:0000259" key="4">
    <source>
        <dbReference type="SMART" id="SM00967"/>
    </source>
</evidence>
<dbReference type="InterPro" id="IPR001537">
    <property type="entry name" value="SpoU_MeTrfase"/>
</dbReference>
<sequence>MIIYGKNTIKEAILASRKIYQLYLDQKLKDPLLISFLQKRKIMYQLVDKKYLYDLTKQKNHQGVAAKVQNYQFYDLDSYLDFNQKQRFLILDAINDPHNLGAILRTVEACGFNGVIMSKKNQVPINSTVAKIACGALEYIKVFLVSNLYQTILKLQKYQVLIVGTDGNATHSFNQIANNRSLAIIVGNEGIGIRYLLKQKCDLLVKIPMCGKINSLNVSVAAALMMYVNLLT</sequence>
<dbReference type="PANTHER" id="PTHR46429">
    <property type="entry name" value="23S RRNA (GUANOSINE-2'-O-)-METHYLTRANSFERASE RLMB"/>
    <property type="match status" value="1"/>
</dbReference>
<dbReference type="InterPro" id="IPR004441">
    <property type="entry name" value="rRNA_MeTrfase_TrmH"/>
</dbReference>
<dbReference type="Pfam" id="PF08032">
    <property type="entry name" value="SpoU_sub_bind"/>
    <property type="match status" value="1"/>
</dbReference>
<dbReference type="PANTHER" id="PTHR46429:SF1">
    <property type="entry name" value="23S RRNA (GUANOSINE-2'-O-)-METHYLTRANSFERASE RLMB"/>
    <property type="match status" value="1"/>
</dbReference>
<dbReference type="Gene3D" id="3.40.1280.10">
    <property type="match status" value="1"/>
</dbReference>
<reference evidence="5" key="1">
    <citation type="submission" date="2021-04" db="EMBL/GenBank/DDBJ databases">
        <title>Draft genome sequence of StrPh-CL8, a phytoplasma strain causing strawberry phyllody in Chile.</title>
        <authorList>
            <person name="Cui W."/>
            <person name="Zamorano A."/>
            <person name="Fiore N."/>
        </authorList>
    </citation>
    <scope>NUCLEOTIDE SEQUENCE [LARGE SCALE GENOMIC DNA]</scope>
    <source>
        <strain evidence="5">StrPh-Cl</strain>
    </source>
</reference>
<keyword evidence="6" id="KW-1185">Reference proteome</keyword>
<dbReference type="CDD" id="cd18103">
    <property type="entry name" value="SpoU-like_RlmB"/>
    <property type="match status" value="1"/>
</dbReference>
<evidence type="ECO:0000313" key="6">
    <source>
        <dbReference type="Proteomes" id="UP000811481"/>
    </source>
</evidence>
<dbReference type="Gene3D" id="3.30.1330.30">
    <property type="match status" value="1"/>
</dbReference>
<dbReference type="SUPFAM" id="SSF55315">
    <property type="entry name" value="L30e-like"/>
    <property type="match status" value="1"/>
</dbReference>
<keyword evidence="2" id="KW-0489">Methyltransferase</keyword>
<dbReference type="Pfam" id="PF00588">
    <property type="entry name" value="SpoU_methylase"/>
    <property type="match status" value="1"/>
</dbReference>
<comment type="similarity">
    <text evidence="1">Belongs to the class IV-like SAM-binding methyltransferase superfamily. RNA methyltransferase TrmH family.</text>
</comment>
<dbReference type="NCBIfam" id="TIGR00186">
    <property type="entry name" value="rRNA_methyl_3"/>
    <property type="match status" value="1"/>
</dbReference>
<dbReference type="InterPro" id="IPR029064">
    <property type="entry name" value="Ribosomal_eL30-like_sf"/>
</dbReference>
<gene>
    <name evidence="5" type="primary">rlmB</name>
    <name evidence="5" type="ORF">J8J04_01410</name>
</gene>
<dbReference type="Proteomes" id="UP000811481">
    <property type="component" value="Unassembled WGS sequence"/>
</dbReference>
<dbReference type="InterPro" id="IPR029028">
    <property type="entry name" value="Alpha/beta_knot_MTases"/>
</dbReference>